<keyword evidence="4 7" id="KW-0812">Transmembrane</keyword>
<dbReference type="Gene3D" id="1.20.1720.10">
    <property type="entry name" value="Multidrug resistance protein D"/>
    <property type="match status" value="1"/>
</dbReference>
<keyword evidence="10" id="KW-1185">Reference proteome</keyword>
<dbReference type="Proteomes" id="UP000019443">
    <property type="component" value="Plasmid pLPU83d"/>
</dbReference>
<feature type="transmembrane region" description="Helical" evidence="7">
    <location>
        <begin position="213"/>
        <end position="233"/>
    </location>
</feature>
<feature type="transmembrane region" description="Helical" evidence="7">
    <location>
        <begin position="239"/>
        <end position="259"/>
    </location>
</feature>
<keyword evidence="5 7" id="KW-1133">Transmembrane helix</keyword>
<evidence type="ECO:0000256" key="1">
    <source>
        <dbReference type="ARBA" id="ARBA00004651"/>
    </source>
</evidence>
<dbReference type="Gene3D" id="1.20.1250.20">
    <property type="entry name" value="MFS general substrate transporter like domains"/>
    <property type="match status" value="1"/>
</dbReference>
<feature type="transmembrane region" description="Helical" evidence="7">
    <location>
        <begin position="279"/>
        <end position="303"/>
    </location>
</feature>
<gene>
    <name evidence="9" type="ORF">LPU83_pLPU83d_1207</name>
</gene>
<evidence type="ECO:0000256" key="5">
    <source>
        <dbReference type="ARBA" id="ARBA00022989"/>
    </source>
</evidence>
<keyword evidence="6 7" id="KW-0472">Membrane</keyword>
<feature type="transmembrane region" description="Helical" evidence="7">
    <location>
        <begin position="26"/>
        <end position="58"/>
    </location>
</feature>
<dbReference type="PATRIC" id="fig|348824.6.peg.6917"/>
<evidence type="ECO:0000256" key="4">
    <source>
        <dbReference type="ARBA" id="ARBA00022692"/>
    </source>
</evidence>
<evidence type="ECO:0000313" key="9">
    <source>
        <dbReference type="EMBL" id="CDM62577.1"/>
    </source>
</evidence>
<dbReference type="RefSeq" id="WP_024315177.1">
    <property type="nucleotide sequence ID" value="NZ_ATTO01000018.1"/>
</dbReference>
<evidence type="ECO:0000256" key="6">
    <source>
        <dbReference type="ARBA" id="ARBA00023136"/>
    </source>
</evidence>
<feature type="transmembrane region" description="Helical" evidence="7">
    <location>
        <begin position="372"/>
        <end position="395"/>
    </location>
</feature>
<dbReference type="HOGENOM" id="CLU_000960_2_7_5"/>
<dbReference type="Pfam" id="PF07690">
    <property type="entry name" value="MFS_1"/>
    <property type="match status" value="1"/>
</dbReference>
<dbReference type="InterPro" id="IPR011701">
    <property type="entry name" value="MFS"/>
</dbReference>
<feature type="transmembrane region" description="Helical" evidence="7">
    <location>
        <begin position="348"/>
        <end position="366"/>
    </location>
</feature>
<accession>W6RNB6</accession>
<dbReference type="InterPro" id="IPR036259">
    <property type="entry name" value="MFS_trans_sf"/>
</dbReference>
<geneLocation type="plasmid" evidence="9 10">
    <name>pLPU83d</name>
</geneLocation>
<dbReference type="PROSITE" id="PS50850">
    <property type="entry name" value="MFS"/>
    <property type="match status" value="1"/>
</dbReference>
<keyword evidence="2" id="KW-0813">Transport</keyword>
<dbReference type="PRINTS" id="PR01036">
    <property type="entry name" value="TCRTETB"/>
</dbReference>
<dbReference type="PANTHER" id="PTHR23501">
    <property type="entry name" value="MAJOR FACILITATOR SUPERFAMILY"/>
    <property type="match status" value="1"/>
</dbReference>
<dbReference type="EMBL" id="HG916855">
    <property type="protein sequence ID" value="CDM62577.1"/>
    <property type="molecule type" value="Genomic_DNA"/>
</dbReference>
<feature type="transmembrane region" description="Helical" evidence="7">
    <location>
        <begin position="64"/>
        <end position="83"/>
    </location>
</feature>
<feature type="transmembrane region" description="Helical" evidence="7">
    <location>
        <begin position="152"/>
        <end position="170"/>
    </location>
</feature>
<dbReference type="KEGG" id="rhl:LPU83_pLPU83d_1207"/>
<evidence type="ECO:0000313" key="10">
    <source>
        <dbReference type="Proteomes" id="UP000019443"/>
    </source>
</evidence>
<dbReference type="GO" id="GO:0022857">
    <property type="term" value="F:transmembrane transporter activity"/>
    <property type="evidence" value="ECO:0007669"/>
    <property type="project" value="InterPro"/>
</dbReference>
<dbReference type="AlphaFoldDB" id="W6RNB6"/>
<name>W6RNB6_9HYPH</name>
<organism evidence="9 10">
    <name type="scientific">Rhizobium favelukesii</name>
    <dbReference type="NCBI Taxonomy" id="348824"/>
    <lineage>
        <taxon>Bacteria</taxon>
        <taxon>Pseudomonadati</taxon>
        <taxon>Pseudomonadota</taxon>
        <taxon>Alphaproteobacteria</taxon>
        <taxon>Hyphomicrobiales</taxon>
        <taxon>Rhizobiaceae</taxon>
        <taxon>Rhizobium/Agrobacterium group</taxon>
        <taxon>Rhizobium</taxon>
    </lineage>
</organism>
<sequence>MADDRTSQAANIGSMPSDKASGATRFVGIFLSVAPAMFLGSLDQTIVATALPVIAAQFSSFADIAWIVTAYLLAATIAAPIYGRLGDAIGRKTTLIGALALFVAGSVACALAPSFSTLIIARAVQGLGGGGLMTLAQAVIGAAVSPRERGRFQGWFGALFALASTIGPVLGGLLSEHAGWRWIFWINLPLGVVAAIAAWRVEADSGEGEFSPDLIGTTLFAAATVSLLLALSLGSSLGWGSATILLLLACGVIGLGLVLPVERHIAKPLLSPDLIAQPVVWRAAVCVLLFAAALFASLVQVPLLLQLSYGIGPSLSGLLLIPLTLAQVAVSTWAGTRVSVTGLPRGPLIWGLAVATIGFAALPAALTLGPIAIAAASILFGLGLGTTMPAAQTLAQWAGGRSSLGATTATLSFSRSVGGVMGTAVTTAILLAAIEHYAPGSSSGVQALIDGSGSTGEPPLPAEVVIAAFRWVFGCIALLTSAATLLAFTIPVVNLSDREPQL</sequence>
<evidence type="ECO:0000256" key="2">
    <source>
        <dbReference type="ARBA" id="ARBA00022448"/>
    </source>
</evidence>
<dbReference type="SUPFAM" id="SSF103473">
    <property type="entry name" value="MFS general substrate transporter"/>
    <property type="match status" value="1"/>
</dbReference>
<feature type="transmembrane region" description="Helical" evidence="7">
    <location>
        <begin position="416"/>
        <end position="434"/>
    </location>
</feature>
<reference evidence="9" key="1">
    <citation type="submission" date="2013-11" db="EMBL/GenBank/DDBJ databases">
        <title>Draft genome sequence of the broad-host-range Rhizobium sp. LPU83 strain, a member of the low-genetic diversity Oregon-like Rhizobium sp. group.</title>
        <authorList>
            <person name="Wibberg D."/>
            <person name="Puehler A."/>
            <person name="Schlueter A."/>
        </authorList>
    </citation>
    <scope>NUCLEOTIDE SEQUENCE [LARGE SCALE GENOMIC DNA]</scope>
    <source>
        <strain evidence="9">LPU83</strain>
        <plasmid evidence="9">pLPU83d</plasmid>
    </source>
</reference>
<keyword evidence="3" id="KW-1003">Cell membrane</keyword>
<keyword evidence="9" id="KW-0614">Plasmid</keyword>
<comment type="subcellular location">
    <subcellularLocation>
        <location evidence="1">Cell membrane</location>
        <topology evidence="1">Multi-pass membrane protein</topology>
    </subcellularLocation>
</comment>
<evidence type="ECO:0000259" key="8">
    <source>
        <dbReference type="PROSITE" id="PS50850"/>
    </source>
</evidence>
<protein>
    <submittedName>
        <fullName evidence="9">Membrane protein</fullName>
    </submittedName>
</protein>
<feature type="transmembrane region" description="Helical" evidence="7">
    <location>
        <begin position="315"/>
        <end position="336"/>
    </location>
</feature>
<dbReference type="FunFam" id="1.20.1720.10:FF:000004">
    <property type="entry name" value="EmrB/QacA family drug resistance transporter"/>
    <property type="match status" value="1"/>
</dbReference>
<dbReference type="PANTHER" id="PTHR23501:SF197">
    <property type="entry name" value="COMD"/>
    <property type="match status" value="1"/>
</dbReference>
<evidence type="ECO:0000256" key="3">
    <source>
        <dbReference type="ARBA" id="ARBA00022475"/>
    </source>
</evidence>
<dbReference type="GO" id="GO:0005886">
    <property type="term" value="C:plasma membrane"/>
    <property type="evidence" value="ECO:0007669"/>
    <property type="project" value="UniProtKB-SubCell"/>
</dbReference>
<feature type="transmembrane region" description="Helical" evidence="7">
    <location>
        <begin position="468"/>
        <end position="493"/>
    </location>
</feature>
<dbReference type="InterPro" id="IPR020846">
    <property type="entry name" value="MFS_dom"/>
</dbReference>
<feature type="transmembrane region" description="Helical" evidence="7">
    <location>
        <begin position="182"/>
        <end position="201"/>
    </location>
</feature>
<feature type="transmembrane region" description="Helical" evidence="7">
    <location>
        <begin position="127"/>
        <end position="145"/>
    </location>
</feature>
<evidence type="ECO:0000256" key="7">
    <source>
        <dbReference type="SAM" id="Phobius"/>
    </source>
</evidence>
<proteinExistence type="predicted"/>
<feature type="transmembrane region" description="Helical" evidence="7">
    <location>
        <begin position="95"/>
        <end position="121"/>
    </location>
</feature>
<feature type="domain" description="Major facilitator superfamily (MFS) profile" evidence="8">
    <location>
        <begin position="29"/>
        <end position="499"/>
    </location>
</feature>